<evidence type="ECO:0000313" key="1">
    <source>
        <dbReference type="EMBL" id="GAI97664.1"/>
    </source>
</evidence>
<reference evidence="1" key="1">
    <citation type="journal article" date="2014" name="Front. Microbiol.">
        <title>High frequency of phylogenetically diverse reductive dehalogenase-homologous genes in deep subseafloor sedimentary metagenomes.</title>
        <authorList>
            <person name="Kawai M."/>
            <person name="Futagami T."/>
            <person name="Toyoda A."/>
            <person name="Takaki Y."/>
            <person name="Nishi S."/>
            <person name="Hori S."/>
            <person name="Arai W."/>
            <person name="Tsubouchi T."/>
            <person name="Morono Y."/>
            <person name="Uchiyama I."/>
            <person name="Ito T."/>
            <person name="Fujiyama A."/>
            <person name="Inagaki F."/>
            <person name="Takami H."/>
        </authorList>
    </citation>
    <scope>NUCLEOTIDE SEQUENCE</scope>
    <source>
        <strain evidence="1">Expedition CK06-06</strain>
    </source>
</reference>
<dbReference type="AlphaFoldDB" id="X1UZ69"/>
<accession>X1UZ69</accession>
<proteinExistence type="predicted"/>
<gene>
    <name evidence="1" type="ORF">S12H4_31406</name>
</gene>
<organism evidence="1">
    <name type="scientific">marine sediment metagenome</name>
    <dbReference type="NCBI Taxonomy" id="412755"/>
    <lineage>
        <taxon>unclassified sequences</taxon>
        <taxon>metagenomes</taxon>
        <taxon>ecological metagenomes</taxon>
    </lineage>
</organism>
<feature type="non-terminal residue" evidence="1">
    <location>
        <position position="1"/>
    </location>
</feature>
<sequence>VDENLDGRNDFITEKTILIMSGDAQYEDRGALSFVNSHPATITVASAFKDSAGNPAQIKAGTIFRVLNISSVEIDVVAIKTQTDPKVMGRLQIVHTTIDLNQAEGTYDLFTGTTQDVVVEKLVIRMPNAAAGGALTSISIQTDDTTPQVFISSTNGAIANLTAEAQLAWTGAILIDAGTEAKIQLTIAGGAHGSEYICDVIAEYRAVVSGGYLA</sequence>
<dbReference type="EMBL" id="BARW01018325">
    <property type="protein sequence ID" value="GAI97664.1"/>
    <property type="molecule type" value="Genomic_DNA"/>
</dbReference>
<comment type="caution">
    <text evidence="1">The sequence shown here is derived from an EMBL/GenBank/DDBJ whole genome shotgun (WGS) entry which is preliminary data.</text>
</comment>
<name>X1UZ69_9ZZZZ</name>
<protein>
    <submittedName>
        <fullName evidence="1">Uncharacterized protein</fullName>
    </submittedName>
</protein>